<evidence type="ECO:0000313" key="3">
    <source>
        <dbReference type="EMBL" id="RZN68535.1"/>
    </source>
</evidence>
<dbReference type="PANTHER" id="PTHR34075">
    <property type="entry name" value="BLR3430 PROTEIN"/>
    <property type="match status" value="1"/>
</dbReference>
<dbReference type="Gene3D" id="6.10.30.10">
    <property type="match status" value="1"/>
</dbReference>
<dbReference type="SUPFAM" id="SSF50249">
    <property type="entry name" value="Nucleic acid-binding proteins"/>
    <property type="match status" value="1"/>
</dbReference>
<dbReference type="InterPro" id="IPR022002">
    <property type="entry name" value="ChsH2_Znr"/>
</dbReference>
<dbReference type="EMBL" id="RXIL01000104">
    <property type="protein sequence ID" value="RZN68535.1"/>
    <property type="molecule type" value="Genomic_DNA"/>
</dbReference>
<proteinExistence type="predicted"/>
<comment type="caution">
    <text evidence="3">The sequence shown here is derived from an EMBL/GenBank/DDBJ whole genome shotgun (WGS) entry which is preliminary data.</text>
</comment>
<dbReference type="Proteomes" id="UP000320766">
    <property type="component" value="Unassembled WGS sequence"/>
</dbReference>
<dbReference type="Pfam" id="PF12172">
    <property type="entry name" value="zf-ChsH2"/>
    <property type="match status" value="1"/>
</dbReference>
<sequence>MRSMVDRIKLERDMKRNTLKMTLPLPYSWAIGETWTKFFDTFKNEKIMGSRCPECGRVLVPARKFCPRCFVDTTEEVEVKNEGILQGYTIVYYTFANQPRDPPYGIGVIKLDGADTGFTHFIGGMDFDVDKIQKQLVIGKTRLKAVWKDKKEGNIFDLDYFKPI</sequence>
<protein>
    <submittedName>
        <fullName evidence="3">Zn-ribbon domain-containing OB-fold protein</fullName>
    </submittedName>
</protein>
<feature type="domain" description="ChsH2 rubredoxin-like zinc ribbon" evidence="2">
    <location>
        <begin position="45"/>
        <end position="74"/>
    </location>
</feature>
<evidence type="ECO:0000313" key="4">
    <source>
        <dbReference type="Proteomes" id="UP000320766"/>
    </source>
</evidence>
<evidence type="ECO:0000259" key="1">
    <source>
        <dbReference type="Pfam" id="PF01796"/>
    </source>
</evidence>
<dbReference type="InterPro" id="IPR012340">
    <property type="entry name" value="NA-bd_OB-fold"/>
</dbReference>
<reference evidence="3 4" key="1">
    <citation type="journal article" date="2019" name="Nat. Microbiol.">
        <title>Wide diversity of methane and short-chain alkane metabolisms in uncultured archaea.</title>
        <authorList>
            <person name="Borrel G."/>
            <person name="Adam P.S."/>
            <person name="McKay L.J."/>
            <person name="Chen L.X."/>
            <person name="Sierra-Garcia I.N."/>
            <person name="Sieber C.M."/>
            <person name="Letourneur Q."/>
            <person name="Ghozlane A."/>
            <person name="Andersen G.L."/>
            <person name="Li W.J."/>
            <person name="Hallam S.J."/>
            <person name="Muyzer G."/>
            <person name="de Oliveira V.M."/>
            <person name="Inskeep W.P."/>
            <person name="Banfield J.F."/>
            <person name="Gribaldo S."/>
        </authorList>
    </citation>
    <scope>NUCLEOTIDE SEQUENCE [LARGE SCALE GENOMIC DNA]</scope>
    <source>
        <strain evidence="3">NM1b</strain>
    </source>
</reference>
<gene>
    <name evidence="3" type="ORF">EF807_05790</name>
</gene>
<dbReference type="Pfam" id="PF01796">
    <property type="entry name" value="OB_ChsH2_C"/>
    <property type="match status" value="1"/>
</dbReference>
<dbReference type="PANTHER" id="PTHR34075:SF4">
    <property type="entry name" value="DUF35 DOMAIN-CONTAINING PROTEIN"/>
    <property type="match status" value="1"/>
</dbReference>
<evidence type="ECO:0000259" key="2">
    <source>
        <dbReference type="Pfam" id="PF12172"/>
    </source>
</evidence>
<name>A0A520KWD8_9EURY</name>
<organism evidence="3 4">
    <name type="scientific">Candidatus Methanolliviera hydrocarbonicum</name>
    <dbReference type="NCBI Taxonomy" id="2491085"/>
    <lineage>
        <taxon>Archaea</taxon>
        <taxon>Methanobacteriati</taxon>
        <taxon>Methanobacteriota</taxon>
        <taxon>Candidatus Methanoliparia</taxon>
        <taxon>Candidatus Methanoliparales</taxon>
        <taxon>Candidatus Methanollivieraceae</taxon>
        <taxon>Candidatus Methanolliviera</taxon>
    </lineage>
</organism>
<dbReference type="InterPro" id="IPR052513">
    <property type="entry name" value="Thioester_dehydratase-like"/>
</dbReference>
<dbReference type="AlphaFoldDB" id="A0A520KWD8"/>
<accession>A0A520KWD8</accession>
<dbReference type="InterPro" id="IPR002878">
    <property type="entry name" value="ChsH2_C"/>
</dbReference>
<feature type="domain" description="ChsH2 C-terminal OB-fold" evidence="1">
    <location>
        <begin position="76"/>
        <end position="123"/>
    </location>
</feature>